<dbReference type="InterPro" id="IPR015919">
    <property type="entry name" value="Cadherin-like_sf"/>
</dbReference>
<evidence type="ECO:0000259" key="3">
    <source>
        <dbReference type="PROSITE" id="PS51766"/>
    </source>
</evidence>
<dbReference type="InterPro" id="IPR032329">
    <property type="entry name" value="DUF4855"/>
</dbReference>
<name>A0A410WZ62_9BACL</name>
<feature type="domain" description="Dockerin" evidence="3">
    <location>
        <begin position="780"/>
        <end position="842"/>
    </location>
</feature>
<dbReference type="PROSITE" id="PS00018">
    <property type="entry name" value="EF_HAND_1"/>
    <property type="match status" value="2"/>
</dbReference>
<dbReference type="Pfam" id="PF16147">
    <property type="entry name" value="DUF4855"/>
    <property type="match status" value="1"/>
</dbReference>
<evidence type="ECO:0000313" key="6">
    <source>
        <dbReference type="Proteomes" id="UP000288943"/>
    </source>
</evidence>
<feature type="region of interest" description="Disordered" evidence="1">
    <location>
        <begin position="763"/>
        <end position="789"/>
    </location>
</feature>
<dbReference type="InterPro" id="IPR016134">
    <property type="entry name" value="Dockerin_dom"/>
</dbReference>
<dbReference type="EMBL" id="JAMDMJ010000015">
    <property type="protein sequence ID" value="MCY9596945.1"/>
    <property type="molecule type" value="Genomic_DNA"/>
</dbReference>
<dbReference type="GeneID" id="95377008"/>
<dbReference type="InterPro" id="IPR018247">
    <property type="entry name" value="EF_Hand_1_Ca_BS"/>
</dbReference>
<accession>A0A410WZ62</accession>
<evidence type="ECO:0000256" key="2">
    <source>
        <dbReference type="SAM" id="SignalP"/>
    </source>
</evidence>
<dbReference type="GO" id="GO:0005509">
    <property type="term" value="F:calcium ion binding"/>
    <property type="evidence" value="ECO:0007669"/>
    <property type="project" value="InterPro"/>
</dbReference>
<reference evidence="4 7" key="2">
    <citation type="submission" date="2022-05" db="EMBL/GenBank/DDBJ databases">
        <title>Genome Sequencing of Bee-Associated Microbes.</title>
        <authorList>
            <person name="Dunlap C."/>
        </authorList>
    </citation>
    <scope>NUCLEOTIDE SEQUENCE [LARGE SCALE GENOMIC DNA]</scope>
    <source>
        <strain evidence="4 7">NRRL B-23120</strain>
    </source>
</reference>
<dbReference type="Pfam" id="PF00963">
    <property type="entry name" value="Cohesin"/>
    <property type="match status" value="1"/>
</dbReference>
<dbReference type="GO" id="GO:0030246">
    <property type="term" value="F:carbohydrate binding"/>
    <property type="evidence" value="ECO:0007669"/>
    <property type="project" value="InterPro"/>
</dbReference>
<dbReference type="CDD" id="cd08547">
    <property type="entry name" value="Type_II_cohesin"/>
    <property type="match status" value="1"/>
</dbReference>
<dbReference type="Proteomes" id="UP001527202">
    <property type="component" value="Unassembled WGS sequence"/>
</dbReference>
<feature type="signal peptide" evidence="2">
    <location>
        <begin position="1"/>
        <end position="29"/>
    </location>
</feature>
<evidence type="ECO:0000256" key="1">
    <source>
        <dbReference type="SAM" id="MobiDB-lite"/>
    </source>
</evidence>
<evidence type="ECO:0000313" key="7">
    <source>
        <dbReference type="Proteomes" id="UP001527202"/>
    </source>
</evidence>
<dbReference type="Gene3D" id="2.60.40.680">
    <property type="match status" value="1"/>
</dbReference>
<evidence type="ECO:0000313" key="4">
    <source>
        <dbReference type="EMBL" id="MCY9596945.1"/>
    </source>
</evidence>
<dbReference type="GO" id="GO:0004553">
    <property type="term" value="F:hydrolase activity, hydrolyzing O-glycosyl compounds"/>
    <property type="evidence" value="ECO:0007669"/>
    <property type="project" value="InterPro"/>
</dbReference>
<dbReference type="CDD" id="cd14254">
    <property type="entry name" value="Dockerin_II"/>
    <property type="match status" value="1"/>
</dbReference>
<dbReference type="Gene3D" id="2.60.120.260">
    <property type="entry name" value="Galactose-binding domain-like"/>
    <property type="match status" value="1"/>
</dbReference>
<dbReference type="InterPro" id="IPR008965">
    <property type="entry name" value="CBM2/CBM3_carb-bd_dom_sf"/>
</dbReference>
<keyword evidence="7" id="KW-1185">Reference proteome</keyword>
<dbReference type="InterPro" id="IPR002105">
    <property type="entry name" value="Dockerin_1_rpt"/>
</dbReference>
<sequence length="842" mass="91396">MSSKKKWLSLALGAALMATMLPQAYGAQAQPEVRNLAKGLKYEWSEAPHSNYPDPSGKLTDGVIGSANVTDPSWVGSLNKQTREIVFDLGEAKSISKIRAHFLQDWPGSAVLFPLTVSMYVSDDKQNWGTVAHKATEHLWSDGPPVDQFYTWDGSKDGIPNAGSGAKMAYARYVKVAFSMHPKAWEFIDEIEIWGADGKIEGAKQVPAEAFDYMQPGENTAGIRNLSLLYNGYYSDGVKMTKEKLVPEIGYVNKEGKPVDWFFDGALVLGLQSPQGRDFGEGEALLTDWKWYLDKTFAAQGDLDQLNEATKEVGQKLGQPGHKTKTVMMIPNPGEYTTDFGDIDGDGVSENFNEGAVGKDKAIANRQKVIRWWIDEVSRKFEEKHYSNLELSGYYWLQEQVGTSSTGPDLLRFTNGLVHEKGLKSFWIPHFLAYKSFMWKDVGFDAVTFQPNYYFEPLNIDRLQDAAETAKRFGMGVELEFDDRLLADAVFRKRFLEYLDAGEQFGFKGSSFKAYYKGSGPVMAQTAASSDPEIRGLYDKLYEFTKGGAPVGGAPVASDSVISTAPDTPVSGTLQVTDDDGDALTYSIVRNGAKGNAALTDASNGTFTYTPGKGQTGTDTFTFKASDGKTDSNVATVTVTIAAGQTGWQTVLTGSAAVPAGEKFSVTYGLTGGTQAVYAQDLKVEYDAAFMDFVSAKPVLDGISLLETDKKTPGQLRLLVASQGDSHAVTGPAKLLELTFRSKKDNQTIKGVVSVTSAVMGDREGKEAEAAPSSLTVQTPGSVPGDYNGDGKVSVGDLAIVAAPYGKTKQSPDWEQVKHLDINKDGKINNQDLSAVASKILK</sequence>
<dbReference type="PROSITE" id="PS51766">
    <property type="entry name" value="DOCKERIN"/>
    <property type="match status" value="1"/>
</dbReference>
<dbReference type="EMBL" id="CP026520">
    <property type="protein sequence ID" value="QAV19749.1"/>
    <property type="molecule type" value="Genomic_DNA"/>
</dbReference>
<dbReference type="Gene3D" id="1.10.1330.10">
    <property type="entry name" value="Dockerin domain"/>
    <property type="match status" value="1"/>
</dbReference>
<dbReference type="CDD" id="cd11304">
    <property type="entry name" value="Cadherin_repeat"/>
    <property type="match status" value="1"/>
</dbReference>
<keyword evidence="2" id="KW-0732">Signal</keyword>
<dbReference type="Gene3D" id="2.60.40.2810">
    <property type="match status" value="1"/>
</dbReference>
<dbReference type="Pfam" id="PF17963">
    <property type="entry name" value="Big_9"/>
    <property type="match status" value="1"/>
</dbReference>
<reference evidence="5 6" key="1">
    <citation type="submission" date="2018-01" db="EMBL/GenBank/DDBJ databases">
        <title>The whole genome sequencing and assembly of Paenibacillus chitinolyticus KCCM 41400 strain.</title>
        <authorList>
            <person name="Kim J.-Y."/>
            <person name="Park M.-K."/>
            <person name="Lee Y.-J."/>
            <person name="Yi H."/>
            <person name="Bahn Y.-S."/>
            <person name="Kim J.F."/>
            <person name="Lee D.-W."/>
        </authorList>
    </citation>
    <scope>NUCLEOTIDE SEQUENCE [LARGE SCALE GENOMIC DNA]</scope>
    <source>
        <strain evidence="5 6">KCCM 41400</strain>
    </source>
</reference>
<proteinExistence type="predicted"/>
<dbReference type="SUPFAM" id="SSF49785">
    <property type="entry name" value="Galactose-binding domain-like"/>
    <property type="match status" value="1"/>
</dbReference>
<dbReference type="Proteomes" id="UP000288943">
    <property type="component" value="Chromosome"/>
</dbReference>
<evidence type="ECO:0000313" key="5">
    <source>
        <dbReference type="EMBL" id="QAV19749.1"/>
    </source>
</evidence>
<feature type="chain" id="PRO_5019102057" evidence="2">
    <location>
        <begin position="30"/>
        <end position="842"/>
    </location>
</feature>
<dbReference type="GO" id="GO:0016020">
    <property type="term" value="C:membrane"/>
    <property type="evidence" value="ECO:0007669"/>
    <property type="project" value="InterPro"/>
</dbReference>
<dbReference type="InterPro" id="IPR008979">
    <property type="entry name" value="Galactose-bd-like_sf"/>
</dbReference>
<dbReference type="OrthoDB" id="3799295at2"/>
<dbReference type="AlphaFoldDB" id="A0A410WZ62"/>
<protein>
    <submittedName>
        <fullName evidence="5">DUF4855 domain-containing protein</fullName>
    </submittedName>
</protein>
<gene>
    <name evidence="4" type="ORF">M5X16_14295</name>
    <name evidence="5" type="ORF">PC41400_19630</name>
</gene>
<dbReference type="SUPFAM" id="SSF63446">
    <property type="entry name" value="Type I dockerin domain"/>
    <property type="match status" value="1"/>
</dbReference>
<dbReference type="InterPro" id="IPR036439">
    <property type="entry name" value="Dockerin_dom_sf"/>
</dbReference>
<dbReference type="SUPFAM" id="SSF49384">
    <property type="entry name" value="Carbohydrate-binding domain"/>
    <property type="match status" value="1"/>
</dbReference>
<dbReference type="InterPro" id="IPR002102">
    <property type="entry name" value="Cohesin_dom"/>
</dbReference>
<dbReference type="KEGG" id="pchi:PC41400_19630"/>
<dbReference type="SUPFAM" id="SSF49313">
    <property type="entry name" value="Cadherin-like"/>
    <property type="match status" value="1"/>
</dbReference>
<dbReference type="RefSeq" id="WP_042227087.1">
    <property type="nucleotide sequence ID" value="NZ_CP026520.1"/>
</dbReference>
<dbReference type="Pfam" id="PF00404">
    <property type="entry name" value="Dockerin_1"/>
    <property type="match status" value="1"/>
</dbReference>
<dbReference type="GO" id="GO:0000272">
    <property type="term" value="P:polysaccharide catabolic process"/>
    <property type="evidence" value="ECO:0007669"/>
    <property type="project" value="InterPro"/>
</dbReference>
<organism evidence="5 6">
    <name type="scientific">Paenibacillus chitinolyticus</name>
    <dbReference type="NCBI Taxonomy" id="79263"/>
    <lineage>
        <taxon>Bacteria</taxon>
        <taxon>Bacillati</taxon>
        <taxon>Bacillota</taxon>
        <taxon>Bacilli</taxon>
        <taxon>Bacillales</taxon>
        <taxon>Paenibacillaceae</taxon>
        <taxon>Paenibacillus</taxon>
    </lineage>
</organism>